<dbReference type="GO" id="GO:0009626">
    <property type="term" value="P:plant-type hypersensitive response"/>
    <property type="evidence" value="ECO:0007669"/>
    <property type="project" value="TreeGrafter"/>
</dbReference>
<dbReference type="InterPro" id="IPR020864">
    <property type="entry name" value="MACPF"/>
</dbReference>
<sequence length="150" mass="16201">MALGLEASEGAPGSYPIPPHFELEGAPALESFNSIFSFTSKQIDAASSKNLAVDGFFISLCEVQLTKSPLVLHGKVKQAIPSSWDTSALARFIENFGTHVITSVTIGGKDVIYIKQHHSSPSSNMEIKNMLRTLEIKGSPILEAMQVQVQ</sequence>
<reference evidence="2" key="1">
    <citation type="journal article" date="2023" name="Plant J.">
        <title>The genome of the king protea, Protea cynaroides.</title>
        <authorList>
            <person name="Chang J."/>
            <person name="Duong T.A."/>
            <person name="Schoeman C."/>
            <person name="Ma X."/>
            <person name="Roodt D."/>
            <person name="Barker N."/>
            <person name="Li Z."/>
            <person name="Van de Peer Y."/>
            <person name="Mizrachi E."/>
        </authorList>
    </citation>
    <scope>NUCLEOTIDE SEQUENCE</scope>
    <source>
        <tissue evidence="2">Young leaves</tissue>
    </source>
</reference>
<dbReference type="Proteomes" id="UP001141806">
    <property type="component" value="Unassembled WGS sequence"/>
</dbReference>
<gene>
    <name evidence="2" type="ORF">NE237_023186</name>
</gene>
<dbReference type="EMBL" id="JAMYWD010000008">
    <property type="protein sequence ID" value="KAJ4963247.1"/>
    <property type="molecule type" value="Genomic_DNA"/>
</dbReference>
<evidence type="ECO:0000313" key="3">
    <source>
        <dbReference type="Proteomes" id="UP001141806"/>
    </source>
</evidence>
<proteinExistence type="predicted"/>
<dbReference type="InterPro" id="IPR044663">
    <property type="entry name" value="CAD1/NSL1-like"/>
</dbReference>
<comment type="caution">
    <text evidence="2">The sequence shown here is derived from an EMBL/GenBank/DDBJ whole genome shotgun (WGS) entry which is preliminary data.</text>
</comment>
<dbReference type="GO" id="GO:0005886">
    <property type="term" value="C:plasma membrane"/>
    <property type="evidence" value="ECO:0007669"/>
    <property type="project" value="TreeGrafter"/>
</dbReference>
<evidence type="ECO:0000313" key="2">
    <source>
        <dbReference type="EMBL" id="KAJ4963247.1"/>
    </source>
</evidence>
<feature type="domain" description="MACPF" evidence="1">
    <location>
        <begin position="1"/>
        <end position="150"/>
    </location>
</feature>
<dbReference type="PROSITE" id="PS51412">
    <property type="entry name" value="MACPF_2"/>
    <property type="match status" value="1"/>
</dbReference>
<dbReference type="PANTHER" id="PTHR33199:SF15">
    <property type="entry name" value="MACPF DOMAIN-CONTAINING PROTEIN CAD1-LIKE"/>
    <property type="match status" value="1"/>
</dbReference>
<protein>
    <recommendedName>
        <fullName evidence="1">MACPF domain-containing protein</fullName>
    </recommendedName>
</protein>
<accession>A0A9Q0HB93</accession>
<dbReference type="OrthoDB" id="6150863at2759"/>
<dbReference type="Pfam" id="PF01823">
    <property type="entry name" value="MACPF"/>
    <property type="match status" value="1"/>
</dbReference>
<keyword evidence="3" id="KW-1185">Reference proteome</keyword>
<dbReference type="PANTHER" id="PTHR33199">
    <property type="entry name" value="MACPF DOMAIN-CONTAINING PROTEIN CAD1"/>
    <property type="match status" value="1"/>
</dbReference>
<organism evidence="2 3">
    <name type="scientific">Protea cynaroides</name>
    <dbReference type="NCBI Taxonomy" id="273540"/>
    <lineage>
        <taxon>Eukaryota</taxon>
        <taxon>Viridiplantae</taxon>
        <taxon>Streptophyta</taxon>
        <taxon>Embryophyta</taxon>
        <taxon>Tracheophyta</taxon>
        <taxon>Spermatophyta</taxon>
        <taxon>Magnoliopsida</taxon>
        <taxon>Proteales</taxon>
        <taxon>Proteaceae</taxon>
        <taxon>Protea</taxon>
    </lineage>
</organism>
<evidence type="ECO:0000259" key="1">
    <source>
        <dbReference type="PROSITE" id="PS51412"/>
    </source>
</evidence>
<dbReference type="GO" id="GO:2000031">
    <property type="term" value="P:regulation of salicylic acid mediated signaling pathway"/>
    <property type="evidence" value="ECO:0007669"/>
    <property type="project" value="InterPro"/>
</dbReference>
<dbReference type="AlphaFoldDB" id="A0A9Q0HB93"/>
<name>A0A9Q0HB93_9MAGN</name>